<dbReference type="GO" id="GO:2000143">
    <property type="term" value="P:negative regulation of DNA-templated transcription initiation"/>
    <property type="evidence" value="ECO:0007669"/>
    <property type="project" value="TreeGrafter"/>
</dbReference>
<dbReference type="GO" id="GO:0009295">
    <property type="term" value="C:nucleoid"/>
    <property type="evidence" value="ECO:0007669"/>
    <property type="project" value="UniProtKB-SubCell"/>
</dbReference>
<keyword evidence="10" id="KW-1185">Reference proteome</keyword>
<keyword evidence="9" id="KW-0132">Cell division</keyword>
<dbReference type="GO" id="GO:0003700">
    <property type="term" value="F:DNA-binding transcription factor activity"/>
    <property type="evidence" value="ECO:0007669"/>
    <property type="project" value="UniProtKB-UniRule"/>
</dbReference>
<dbReference type="InterPro" id="IPR035644">
    <property type="entry name" value="MraZ_C"/>
</dbReference>
<keyword evidence="3" id="KW-0677">Repeat</keyword>
<dbReference type="InterPro" id="IPR020603">
    <property type="entry name" value="MraZ_dom"/>
</dbReference>
<organism evidence="9 10">
    <name type="scientific">Boudabousia liubingyangii</name>
    <dbReference type="NCBI Taxonomy" id="1921764"/>
    <lineage>
        <taxon>Bacteria</taxon>
        <taxon>Bacillati</taxon>
        <taxon>Actinomycetota</taxon>
        <taxon>Actinomycetes</taxon>
        <taxon>Actinomycetales</taxon>
        <taxon>Actinomycetaceae</taxon>
        <taxon>Boudabousia</taxon>
    </lineage>
</organism>
<dbReference type="NCBIfam" id="TIGR00242">
    <property type="entry name" value="division/cell wall cluster transcriptional repressor MraZ"/>
    <property type="match status" value="1"/>
</dbReference>
<dbReference type="PANTHER" id="PTHR34701">
    <property type="entry name" value="TRANSCRIPTIONAL REGULATOR MRAZ"/>
    <property type="match status" value="1"/>
</dbReference>
<dbReference type="STRING" id="1921764.BSR28_03295"/>
<comment type="subunit">
    <text evidence="7">Forms oligomers.</text>
</comment>
<dbReference type="GO" id="GO:0005737">
    <property type="term" value="C:cytoplasm"/>
    <property type="evidence" value="ECO:0007669"/>
    <property type="project" value="UniProtKB-UniRule"/>
</dbReference>
<keyword evidence="9" id="KW-0131">Cell cycle</keyword>
<dbReference type="Pfam" id="PF02381">
    <property type="entry name" value="MraZ"/>
    <property type="match status" value="2"/>
</dbReference>
<accession>A0A1Q5PNU8</accession>
<evidence type="ECO:0000256" key="2">
    <source>
        <dbReference type="ARBA" id="ARBA00022490"/>
    </source>
</evidence>
<dbReference type="InterPro" id="IPR035642">
    <property type="entry name" value="MraZ_N"/>
</dbReference>
<dbReference type="Proteomes" id="UP000186785">
    <property type="component" value="Unassembled WGS sequence"/>
</dbReference>
<dbReference type="CDD" id="cd16320">
    <property type="entry name" value="MraZ_N"/>
    <property type="match status" value="1"/>
</dbReference>
<comment type="caution">
    <text evidence="9">The sequence shown here is derived from an EMBL/GenBank/DDBJ whole genome shotgun (WGS) entry which is preliminary data.</text>
</comment>
<evidence type="ECO:0000256" key="7">
    <source>
        <dbReference type="HAMAP-Rule" id="MF_01008"/>
    </source>
</evidence>
<evidence type="ECO:0000256" key="1">
    <source>
        <dbReference type="ARBA" id="ARBA00013860"/>
    </source>
</evidence>
<dbReference type="InterPro" id="IPR007159">
    <property type="entry name" value="SpoVT-AbrB_dom"/>
</dbReference>
<proteinExistence type="inferred from homology"/>
<evidence type="ECO:0000313" key="9">
    <source>
        <dbReference type="EMBL" id="OKL49179.1"/>
    </source>
</evidence>
<keyword evidence="4 7" id="KW-0805">Transcription regulation</keyword>
<comment type="subcellular location">
    <subcellularLocation>
        <location evidence="7">Cytoplasm</location>
        <location evidence="7">Nucleoid</location>
    </subcellularLocation>
</comment>
<dbReference type="RefSeq" id="WP_073709163.1">
    <property type="nucleotide sequence ID" value="NZ_MQSU01000002.1"/>
</dbReference>
<evidence type="ECO:0000256" key="5">
    <source>
        <dbReference type="ARBA" id="ARBA00023125"/>
    </source>
</evidence>
<evidence type="ECO:0000256" key="6">
    <source>
        <dbReference type="ARBA" id="ARBA00023163"/>
    </source>
</evidence>
<dbReference type="HAMAP" id="MF_01008">
    <property type="entry name" value="MraZ"/>
    <property type="match status" value="1"/>
</dbReference>
<dbReference type="SUPFAM" id="SSF89447">
    <property type="entry name" value="AbrB/MazE/MraZ-like"/>
    <property type="match status" value="1"/>
</dbReference>
<evidence type="ECO:0000259" key="8">
    <source>
        <dbReference type="PROSITE" id="PS51740"/>
    </source>
</evidence>
<comment type="similarity">
    <text evidence="7">Belongs to the MraZ family.</text>
</comment>
<dbReference type="GO" id="GO:0000976">
    <property type="term" value="F:transcription cis-regulatory region binding"/>
    <property type="evidence" value="ECO:0007669"/>
    <property type="project" value="TreeGrafter"/>
</dbReference>
<dbReference type="AlphaFoldDB" id="A0A1Q5PNU8"/>
<dbReference type="InterPro" id="IPR037914">
    <property type="entry name" value="SpoVT-AbrB_sf"/>
</dbReference>
<dbReference type="PROSITE" id="PS51740">
    <property type="entry name" value="SPOVT_ABRB"/>
    <property type="match status" value="2"/>
</dbReference>
<dbReference type="InterPro" id="IPR003444">
    <property type="entry name" value="MraZ"/>
</dbReference>
<dbReference type="PANTHER" id="PTHR34701:SF1">
    <property type="entry name" value="TRANSCRIPTIONAL REGULATOR MRAZ"/>
    <property type="match status" value="1"/>
</dbReference>
<keyword evidence="5 7" id="KW-0238">DNA-binding</keyword>
<keyword evidence="6 7" id="KW-0804">Transcription</keyword>
<dbReference type="CDD" id="cd16321">
    <property type="entry name" value="MraZ_C"/>
    <property type="match status" value="1"/>
</dbReference>
<keyword evidence="2 7" id="KW-0963">Cytoplasm</keyword>
<dbReference type="EMBL" id="MQSV01000002">
    <property type="protein sequence ID" value="OKL49179.1"/>
    <property type="molecule type" value="Genomic_DNA"/>
</dbReference>
<dbReference type="OrthoDB" id="9807753at2"/>
<gene>
    <name evidence="7" type="primary">mraZ</name>
    <name evidence="9" type="ORF">BSR29_03725</name>
</gene>
<feature type="domain" description="SpoVT-AbrB" evidence="8">
    <location>
        <begin position="79"/>
        <end position="122"/>
    </location>
</feature>
<evidence type="ECO:0000313" key="10">
    <source>
        <dbReference type="Proteomes" id="UP000186785"/>
    </source>
</evidence>
<sequence>MLKGFHGTYEPKLDGKGRLILPAKLREQLGNQIVLTRGQEHCLYVFPEPEFARMYEELSKASLTSKQARLFTRFLLSGADDQELDKQGRVSIAQPLRDYAHLERDLVVIGSGRRVEIWDAATWQAYLDEGEDEFANMAEEIVPGLF</sequence>
<reference evidence="9 10" key="1">
    <citation type="submission" date="2016-11" db="EMBL/GenBank/DDBJ databases">
        <title>Actinomyces gypaetusis sp. nov. isolated from the vulture Gypaetus barbatus in Qinghai Tibet Plateau China.</title>
        <authorList>
            <person name="Meng X."/>
        </authorList>
    </citation>
    <scope>NUCLEOTIDE SEQUENCE [LARGE SCALE GENOMIC DNA]</scope>
    <source>
        <strain evidence="9 10">VUL4_2</strain>
    </source>
</reference>
<evidence type="ECO:0000256" key="3">
    <source>
        <dbReference type="ARBA" id="ARBA00022737"/>
    </source>
</evidence>
<evidence type="ECO:0000256" key="4">
    <source>
        <dbReference type="ARBA" id="ARBA00023015"/>
    </source>
</evidence>
<feature type="domain" description="SpoVT-AbrB" evidence="8">
    <location>
        <begin position="8"/>
        <end position="50"/>
    </location>
</feature>
<dbReference type="Gene3D" id="3.40.1550.20">
    <property type="entry name" value="Transcriptional regulator MraZ domain"/>
    <property type="match status" value="1"/>
</dbReference>
<dbReference type="GO" id="GO:0051301">
    <property type="term" value="P:cell division"/>
    <property type="evidence" value="ECO:0007669"/>
    <property type="project" value="UniProtKB-KW"/>
</dbReference>
<dbReference type="InterPro" id="IPR038619">
    <property type="entry name" value="MraZ_sf"/>
</dbReference>
<protein>
    <recommendedName>
        <fullName evidence="1 7">Transcriptional regulator MraZ</fullName>
    </recommendedName>
</protein>
<name>A0A1Q5PNU8_9ACTO</name>